<dbReference type="Proteomes" id="UP001295469">
    <property type="component" value="Chromosome A02"/>
</dbReference>
<keyword evidence="3" id="KW-1185">Reference proteome</keyword>
<reference evidence="1" key="3">
    <citation type="submission" date="2021-01" db="EMBL/GenBank/DDBJ databases">
        <authorList>
            <consortium name="Genoscope - CEA"/>
            <person name="William W."/>
        </authorList>
    </citation>
    <scope>NUCLEOTIDE SEQUENCE</scope>
</reference>
<accession>A0A078I2Z4</accession>
<organism evidence="2 3">
    <name type="scientific">Brassica napus</name>
    <name type="common">Rape</name>
    <dbReference type="NCBI Taxonomy" id="3708"/>
    <lineage>
        <taxon>Eukaryota</taxon>
        <taxon>Viridiplantae</taxon>
        <taxon>Streptophyta</taxon>
        <taxon>Embryophyta</taxon>
        <taxon>Tracheophyta</taxon>
        <taxon>Spermatophyta</taxon>
        <taxon>Magnoliopsida</taxon>
        <taxon>eudicotyledons</taxon>
        <taxon>Gunneridae</taxon>
        <taxon>Pentapetalae</taxon>
        <taxon>rosids</taxon>
        <taxon>malvids</taxon>
        <taxon>Brassicales</taxon>
        <taxon>Brassicaceae</taxon>
        <taxon>Brassiceae</taxon>
        <taxon>Brassica</taxon>
    </lineage>
</organism>
<proteinExistence type="predicted"/>
<evidence type="ECO:0000313" key="1">
    <source>
        <dbReference type="EMBL" id="CAF2143828.1"/>
    </source>
</evidence>
<dbReference type="AlphaFoldDB" id="A0A078I2Z4"/>
<protein>
    <submittedName>
        <fullName evidence="1">(rape) hypothetical protein</fullName>
    </submittedName>
    <submittedName>
        <fullName evidence="2">BnaA02g29750D protein</fullName>
    </submittedName>
</protein>
<dbReference type="EMBL" id="HG994356">
    <property type="protein sequence ID" value="CAF2143828.1"/>
    <property type="molecule type" value="Genomic_DNA"/>
</dbReference>
<gene>
    <name evidence="2" type="primary">BnaA02g29750D</name>
    <name evidence="1" type="ORF">DARMORV10_A02P36460.1</name>
    <name evidence="2" type="ORF">GSBRNA2T00080078001</name>
</gene>
<evidence type="ECO:0000313" key="2">
    <source>
        <dbReference type="EMBL" id="CDY44402.1"/>
    </source>
</evidence>
<name>A0A078I2Z4_BRANA</name>
<dbReference type="PaxDb" id="3708-A0A078I2Z4"/>
<dbReference type="EMBL" id="LK032588">
    <property type="protein sequence ID" value="CDY44402.1"/>
    <property type="molecule type" value="Genomic_DNA"/>
</dbReference>
<sequence>MHKAHNINQIIQFQYSLVLTQVVLVEVLQALPLVLQVPPGLV</sequence>
<evidence type="ECO:0000313" key="3">
    <source>
        <dbReference type="Proteomes" id="UP000028999"/>
    </source>
</evidence>
<reference evidence="2" key="2">
    <citation type="submission" date="2014-06" db="EMBL/GenBank/DDBJ databases">
        <authorList>
            <person name="Genoscope - CEA"/>
        </authorList>
    </citation>
    <scope>NUCLEOTIDE SEQUENCE</scope>
</reference>
<dbReference type="Proteomes" id="UP000028999">
    <property type="component" value="Unassembled WGS sequence"/>
</dbReference>
<reference evidence="2 3" key="1">
    <citation type="journal article" date="2014" name="Science">
        <title>Plant genetics. Early allopolyploid evolution in the post-Neolithic Brassica napus oilseed genome.</title>
        <authorList>
            <person name="Chalhoub B."/>
            <person name="Denoeud F."/>
            <person name="Liu S."/>
            <person name="Parkin I.A."/>
            <person name="Tang H."/>
            <person name="Wang X."/>
            <person name="Chiquet J."/>
            <person name="Belcram H."/>
            <person name="Tong C."/>
            <person name="Samans B."/>
            <person name="Correa M."/>
            <person name="Da Silva C."/>
            <person name="Just J."/>
            <person name="Falentin C."/>
            <person name="Koh C.S."/>
            <person name="Le Clainche I."/>
            <person name="Bernard M."/>
            <person name="Bento P."/>
            <person name="Noel B."/>
            <person name="Labadie K."/>
            <person name="Alberti A."/>
            <person name="Charles M."/>
            <person name="Arnaud D."/>
            <person name="Guo H."/>
            <person name="Daviaud C."/>
            <person name="Alamery S."/>
            <person name="Jabbari K."/>
            <person name="Zhao M."/>
            <person name="Edger P.P."/>
            <person name="Chelaifa H."/>
            <person name="Tack D."/>
            <person name="Lassalle G."/>
            <person name="Mestiri I."/>
            <person name="Schnel N."/>
            <person name="Le Paslier M.C."/>
            <person name="Fan G."/>
            <person name="Renault V."/>
            <person name="Bayer P.E."/>
            <person name="Golicz A.A."/>
            <person name="Manoli S."/>
            <person name="Lee T.H."/>
            <person name="Thi V.H."/>
            <person name="Chalabi S."/>
            <person name="Hu Q."/>
            <person name="Fan C."/>
            <person name="Tollenaere R."/>
            <person name="Lu Y."/>
            <person name="Battail C."/>
            <person name="Shen J."/>
            <person name="Sidebottom C.H."/>
            <person name="Wang X."/>
            <person name="Canaguier A."/>
            <person name="Chauveau A."/>
            <person name="Berard A."/>
            <person name="Deniot G."/>
            <person name="Guan M."/>
            <person name="Liu Z."/>
            <person name="Sun F."/>
            <person name="Lim Y.P."/>
            <person name="Lyons E."/>
            <person name="Town C.D."/>
            <person name="Bancroft I."/>
            <person name="Wang X."/>
            <person name="Meng J."/>
            <person name="Ma J."/>
            <person name="Pires J.C."/>
            <person name="King G.J."/>
            <person name="Brunel D."/>
            <person name="Delourme R."/>
            <person name="Renard M."/>
            <person name="Aury J.M."/>
            <person name="Adams K.L."/>
            <person name="Batley J."/>
            <person name="Snowdon R.J."/>
            <person name="Tost J."/>
            <person name="Edwards D."/>
            <person name="Zhou Y."/>
            <person name="Hua W."/>
            <person name="Sharpe A.G."/>
            <person name="Paterson A.H."/>
            <person name="Guan C."/>
            <person name="Wincker P."/>
        </authorList>
    </citation>
    <scope>NUCLEOTIDE SEQUENCE [LARGE SCALE GENOMIC DNA]</scope>
    <source>
        <strain evidence="3">cv. Darmor-bzh</strain>
    </source>
</reference>
<dbReference type="Gramene" id="CDY44402">
    <property type="protein sequence ID" value="CDY44402"/>
    <property type="gene ID" value="GSBRNA2T00080078001"/>
</dbReference>